<evidence type="ECO:0000256" key="3">
    <source>
        <dbReference type="ARBA" id="ARBA00006432"/>
    </source>
</evidence>
<dbReference type="InterPro" id="IPR042099">
    <property type="entry name" value="ANL_N_sf"/>
</dbReference>
<dbReference type="Gene3D" id="3.40.50.12780">
    <property type="entry name" value="N-terminal domain of ligase-like"/>
    <property type="match status" value="1"/>
</dbReference>
<dbReference type="GO" id="GO:0005524">
    <property type="term" value="F:ATP binding"/>
    <property type="evidence" value="ECO:0007669"/>
    <property type="project" value="UniProtKB-KW"/>
</dbReference>
<evidence type="ECO:0000256" key="4">
    <source>
        <dbReference type="ARBA" id="ARBA00022598"/>
    </source>
</evidence>
<protein>
    <recommendedName>
        <fullName evidence="8">AMP-dependent synthetase/ligase domain-containing protein</fullName>
    </recommendedName>
</protein>
<reference evidence="9 10" key="1">
    <citation type="journal article" date="2019" name="Genome Biol. Evol.">
        <title>Insights into the evolution of the New World diploid cottons (Gossypium, subgenus Houzingenia) based on genome sequencing.</title>
        <authorList>
            <person name="Grover C.E."/>
            <person name="Arick M.A. 2nd"/>
            <person name="Thrash A."/>
            <person name="Conover J.L."/>
            <person name="Sanders W.S."/>
            <person name="Peterson D.G."/>
            <person name="Frelichowski J.E."/>
            <person name="Scheffler J.A."/>
            <person name="Scheffler B.E."/>
            <person name="Wendel J.F."/>
        </authorList>
    </citation>
    <scope>NUCLEOTIDE SEQUENCE [LARGE SCALE GENOMIC DNA]</scope>
    <source>
        <strain evidence="9">8</strain>
        <tissue evidence="9">Leaf</tissue>
    </source>
</reference>
<dbReference type="InterPro" id="IPR000873">
    <property type="entry name" value="AMP-dep_synth/lig_dom"/>
</dbReference>
<evidence type="ECO:0000256" key="7">
    <source>
        <dbReference type="SAM" id="SignalP"/>
    </source>
</evidence>
<comment type="similarity">
    <text evidence="3">Belongs to the ATP-dependent AMP-binding enzyme family.</text>
</comment>
<evidence type="ECO:0000256" key="5">
    <source>
        <dbReference type="ARBA" id="ARBA00022741"/>
    </source>
</evidence>
<dbReference type="Proteomes" id="UP000593578">
    <property type="component" value="Unassembled WGS sequence"/>
</dbReference>
<dbReference type="GO" id="GO:0005783">
    <property type="term" value="C:endoplasmic reticulum"/>
    <property type="evidence" value="ECO:0007669"/>
    <property type="project" value="TreeGrafter"/>
</dbReference>
<organism evidence="9 10">
    <name type="scientific">Gossypium raimondii</name>
    <name type="common">Peruvian cotton</name>
    <name type="synonym">Gossypium klotzschianum subsp. raimondii</name>
    <dbReference type="NCBI Taxonomy" id="29730"/>
    <lineage>
        <taxon>Eukaryota</taxon>
        <taxon>Viridiplantae</taxon>
        <taxon>Streptophyta</taxon>
        <taxon>Embryophyta</taxon>
        <taxon>Tracheophyta</taxon>
        <taxon>Spermatophyta</taxon>
        <taxon>Magnoliopsida</taxon>
        <taxon>eudicotyledons</taxon>
        <taxon>Gunneridae</taxon>
        <taxon>Pentapetalae</taxon>
        <taxon>rosids</taxon>
        <taxon>malvids</taxon>
        <taxon>Malvales</taxon>
        <taxon>Malvaceae</taxon>
        <taxon>Malvoideae</taxon>
        <taxon>Gossypium</taxon>
    </lineage>
</organism>
<comment type="caution">
    <text evidence="9">The sequence shown here is derived from an EMBL/GenBank/DDBJ whole genome shotgun (WGS) entry which is preliminary data.</text>
</comment>
<keyword evidence="6" id="KW-0067">ATP-binding</keyword>
<sequence>MTGYIVGALVPIVFTLLLRSSKKVKKRGVPVDVGGEPGYTIRNSRFPSPVETSWEGISTLAELFEQACKQHADKPLLGTRKMILREVEVTEDGRSFEKVHLGDYEWLTYGKTFETVCDFASGLVQLGHKREERVAIFADTREEWFIALQSCFRLNVTVVTIYASLGEEALCHSLNETEVTTVICGNKELKKLVNISGQLDTVTRVICMDDEFASSATSRWTISSFADVKSVGRASPLDADLPLSADVAVIMYTSGS</sequence>
<comment type="pathway">
    <text evidence="2">Lipid metabolism; fatty acid metabolism.</text>
</comment>
<keyword evidence="7" id="KW-0732">Signal</keyword>
<name>A0A7J8Q712_GOSRA</name>
<evidence type="ECO:0000256" key="2">
    <source>
        <dbReference type="ARBA" id="ARBA00004872"/>
    </source>
</evidence>
<dbReference type="EMBL" id="JABEZZ010000010">
    <property type="protein sequence ID" value="MBA0597355.1"/>
    <property type="molecule type" value="Genomic_DNA"/>
</dbReference>
<dbReference type="AlphaFoldDB" id="A0A7J8Q712"/>
<gene>
    <name evidence="9" type="ORF">Gorai_007162</name>
</gene>
<evidence type="ECO:0000256" key="6">
    <source>
        <dbReference type="ARBA" id="ARBA00022840"/>
    </source>
</evidence>
<dbReference type="GO" id="GO:0016020">
    <property type="term" value="C:membrane"/>
    <property type="evidence" value="ECO:0007669"/>
    <property type="project" value="TreeGrafter"/>
</dbReference>
<keyword evidence="5" id="KW-0547">Nucleotide-binding</keyword>
<feature type="domain" description="AMP-dependent synthetase/ligase" evidence="8">
    <location>
        <begin position="97"/>
        <end position="256"/>
    </location>
</feature>
<evidence type="ECO:0000313" key="9">
    <source>
        <dbReference type="EMBL" id="MBA0597355.1"/>
    </source>
</evidence>
<proteinExistence type="inferred from homology"/>
<keyword evidence="4" id="KW-0436">Ligase</keyword>
<dbReference type="Pfam" id="PF00501">
    <property type="entry name" value="AMP-binding"/>
    <property type="match status" value="1"/>
</dbReference>
<accession>A0A7J8Q712</accession>
<dbReference type="SUPFAM" id="SSF56801">
    <property type="entry name" value="Acetyl-CoA synthetase-like"/>
    <property type="match status" value="1"/>
</dbReference>
<dbReference type="PANTHER" id="PTHR43272">
    <property type="entry name" value="LONG-CHAIN-FATTY-ACID--COA LIGASE"/>
    <property type="match status" value="1"/>
</dbReference>
<feature type="chain" id="PRO_5029667417" description="AMP-dependent synthetase/ligase domain-containing protein" evidence="7">
    <location>
        <begin position="16"/>
        <end position="256"/>
    </location>
</feature>
<evidence type="ECO:0000259" key="8">
    <source>
        <dbReference type="Pfam" id="PF00501"/>
    </source>
</evidence>
<dbReference type="GO" id="GO:0004467">
    <property type="term" value="F:long-chain fatty acid-CoA ligase activity"/>
    <property type="evidence" value="ECO:0007669"/>
    <property type="project" value="TreeGrafter"/>
</dbReference>
<comment type="cofactor">
    <cofactor evidence="1">
        <name>Mg(2+)</name>
        <dbReference type="ChEBI" id="CHEBI:18420"/>
    </cofactor>
</comment>
<feature type="non-terminal residue" evidence="9">
    <location>
        <position position="256"/>
    </location>
</feature>
<dbReference type="PANTHER" id="PTHR43272:SF83">
    <property type="entry name" value="ACYL-COA SYNTHETASE LONG-CHAIN, ISOFORM J"/>
    <property type="match status" value="1"/>
</dbReference>
<evidence type="ECO:0000313" key="10">
    <source>
        <dbReference type="Proteomes" id="UP000593578"/>
    </source>
</evidence>
<evidence type="ECO:0000256" key="1">
    <source>
        <dbReference type="ARBA" id="ARBA00001946"/>
    </source>
</evidence>
<feature type="signal peptide" evidence="7">
    <location>
        <begin position="1"/>
        <end position="15"/>
    </location>
</feature>